<dbReference type="Proteomes" id="UP000886384">
    <property type="component" value="Unassembled WGS sequence"/>
</dbReference>
<accession>A0A7C2ACI7</accession>
<feature type="chain" id="PRO_5028406841" evidence="3">
    <location>
        <begin position="25"/>
        <end position="280"/>
    </location>
</feature>
<gene>
    <name evidence="4" type="ORF">ENI26_12105</name>
</gene>
<dbReference type="SUPFAM" id="SSF53474">
    <property type="entry name" value="alpha/beta-Hydrolases"/>
    <property type="match status" value="1"/>
</dbReference>
<dbReference type="AlphaFoldDB" id="A0A7C2ACI7"/>
<keyword evidence="2 4" id="KW-0378">Hydrolase</keyword>
<feature type="signal peptide" evidence="3">
    <location>
        <begin position="1"/>
        <end position="24"/>
    </location>
</feature>
<evidence type="ECO:0000256" key="2">
    <source>
        <dbReference type="ARBA" id="ARBA00022801"/>
    </source>
</evidence>
<dbReference type="Gene3D" id="3.40.50.1820">
    <property type="entry name" value="alpha/beta hydrolase"/>
    <property type="match status" value="1"/>
</dbReference>
<dbReference type="EMBL" id="DRHY01000277">
    <property type="protein sequence ID" value="HEC75093.1"/>
    <property type="molecule type" value="Genomic_DNA"/>
</dbReference>
<sequence length="280" mass="32161">MAMLRLTLSFIIIMCSYLPLQVAAQPVTLPQTEQFTLKNAAGQPYQIMVSLPKHQPSDQPMPVLYLLDGNAMFAAFHDAKRVESEYADTLIVAVAYPTDEPFDFYRRSYDLSPPVPKEVNDPPQGGQDELIAFLQTTLQPEIARRYSITKDRQSLYGHSFGGMFALYAMYTKPELFHHYIVSSPSLWWAHRYLIPHEQRFVEQVKKGNISLVDKSLYLLVAEGDDVQERQDIELLADRMKALSAYGLRSAYYLQEDEDHMSLPVTISHRVLRQAFNPRLR</sequence>
<reference evidence="4" key="1">
    <citation type="journal article" date="2020" name="mSystems">
        <title>Genome- and Community-Level Interaction Insights into Carbon Utilization and Element Cycling Functions of Hydrothermarchaeota in Hydrothermal Sediment.</title>
        <authorList>
            <person name="Zhou Z."/>
            <person name="Liu Y."/>
            <person name="Xu W."/>
            <person name="Pan J."/>
            <person name="Luo Z.H."/>
            <person name="Li M."/>
        </authorList>
    </citation>
    <scope>NUCLEOTIDE SEQUENCE [LARGE SCALE GENOMIC DNA]</scope>
    <source>
        <strain evidence="4">HyVt-380</strain>
    </source>
</reference>
<dbReference type="GO" id="GO:0016788">
    <property type="term" value="F:hydrolase activity, acting on ester bonds"/>
    <property type="evidence" value="ECO:0007669"/>
    <property type="project" value="TreeGrafter"/>
</dbReference>
<comment type="caution">
    <text evidence="4">The sequence shown here is derived from an EMBL/GenBank/DDBJ whole genome shotgun (WGS) entry which is preliminary data.</text>
</comment>
<dbReference type="PANTHER" id="PTHR40841">
    <property type="entry name" value="SIDEROPHORE TRIACETYLFUSARININE C ESTERASE"/>
    <property type="match status" value="1"/>
</dbReference>
<evidence type="ECO:0000256" key="1">
    <source>
        <dbReference type="ARBA" id="ARBA00005622"/>
    </source>
</evidence>
<evidence type="ECO:0000313" key="4">
    <source>
        <dbReference type="EMBL" id="HEC75093.1"/>
    </source>
</evidence>
<organism evidence="4">
    <name type="scientific">Methylophaga aminisulfidivorans</name>
    <dbReference type="NCBI Taxonomy" id="230105"/>
    <lineage>
        <taxon>Bacteria</taxon>
        <taxon>Pseudomonadati</taxon>
        <taxon>Pseudomonadota</taxon>
        <taxon>Gammaproteobacteria</taxon>
        <taxon>Thiotrichales</taxon>
        <taxon>Piscirickettsiaceae</taxon>
        <taxon>Methylophaga</taxon>
    </lineage>
</organism>
<dbReference type="InterPro" id="IPR052558">
    <property type="entry name" value="Siderophore_Hydrolase_D"/>
</dbReference>
<dbReference type="InterPro" id="IPR000801">
    <property type="entry name" value="Esterase-like"/>
</dbReference>
<dbReference type="InterPro" id="IPR029058">
    <property type="entry name" value="AB_hydrolase_fold"/>
</dbReference>
<name>A0A7C2ACI7_9GAMM</name>
<keyword evidence="3" id="KW-0732">Signal</keyword>
<dbReference type="Pfam" id="PF00756">
    <property type="entry name" value="Esterase"/>
    <property type="match status" value="1"/>
</dbReference>
<protein>
    <submittedName>
        <fullName evidence="4">Alpha/beta hydrolase</fullName>
    </submittedName>
</protein>
<dbReference type="PANTHER" id="PTHR40841:SF2">
    <property type="entry name" value="SIDEROPHORE-DEGRADING ESTERASE (EUROFUNG)"/>
    <property type="match status" value="1"/>
</dbReference>
<proteinExistence type="inferred from homology"/>
<comment type="similarity">
    <text evidence="1">Belongs to the esterase D family.</text>
</comment>
<evidence type="ECO:0000256" key="3">
    <source>
        <dbReference type="SAM" id="SignalP"/>
    </source>
</evidence>